<sequence length="102" mass="10948">MWSRNLVFLSLLVASVPAYAGDEVALGRKLMAENGCNGDCHTSRAPDGDPAKFFTRPNLKVTSMDGLKRQVARCVAGAGAQLNPDDIAAIVAALNTDYYKFK</sequence>
<accession>A0A6N8DKM0</accession>
<evidence type="ECO:0008006" key="4">
    <source>
        <dbReference type="Google" id="ProtNLM"/>
    </source>
</evidence>
<dbReference type="InterPro" id="IPR036909">
    <property type="entry name" value="Cyt_c-like_dom_sf"/>
</dbReference>
<dbReference type="GO" id="GO:0020037">
    <property type="term" value="F:heme binding"/>
    <property type="evidence" value="ECO:0007669"/>
    <property type="project" value="InterPro"/>
</dbReference>
<dbReference type="Proteomes" id="UP000439113">
    <property type="component" value="Unassembled WGS sequence"/>
</dbReference>
<evidence type="ECO:0000256" key="1">
    <source>
        <dbReference type="SAM" id="SignalP"/>
    </source>
</evidence>
<gene>
    <name evidence="2" type="ORF">GJ654_01900</name>
</gene>
<feature type="signal peptide" evidence="1">
    <location>
        <begin position="1"/>
        <end position="20"/>
    </location>
</feature>
<comment type="caution">
    <text evidence="2">The sequence shown here is derived from an EMBL/GenBank/DDBJ whole genome shotgun (WGS) entry which is preliminary data.</text>
</comment>
<evidence type="ECO:0000313" key="2">
    <source>
        <dbReference type="EMBL" id="MTV29743.1"/>
    </source>
</evidence>
<dbReference type="GO" id="GO:0009055">
    <property type="term" value="F:electron transfer activity"/>
    <property type="evidence" value="ECO:0007669"/>
    <property type="project" value="InterPro"/>
</dbReference>
<dbReference type="EMBL" id="WNKS01000001">
    <property type="protein sequence ID" value="MTV29743.1"/>
    <property type="molecule type" value="Genomic_DNA"/>
</dbReference>
<proteinExistence type="predicted"/>
<protein>
    <recommendedName>
        <fullName evidence="4">Cytochrome c domain-containing protein</fullName>
    </recommendedName>
</protein>
<keyword evidence="1" id="KW-0732">Signal</keyword>
<reference evidence="2 3" key="1">
    <citation type="submission" date="2019-11" db="EMBL/GenBank/DDBJ databases">
        <title>Whole-genome sequence of a Rhodoblastus acidophilus DSM 142.</title>
        <authorList>
            <person name="Kyndt J.A."/>
            <person name="Meyer T.E."/>
        </authorList>
    </citation>
    <scope>NUCLEOTIDE SEQUENCE [LARGE SCALE GENOMIC DNA]</scope>
    <source>
        <strain evidence="2 3">DSM 142</strain>
    </source>
</reference>
<evidence type="ECO:0000313" key="3">
    <source>
        <dbReference type="Proteomes" id="UP000439113"/>
    </source>
</evidence>
<dbReference type="AlphaFoldDB" id="A0A6N8DKM0"/>
<organism evidence="2 3">
    <name type="scientific">Rhodoblastus acidophilus</name>
    <name type="common">Rhodopseudomonas acidophila</name>
    <dbReference type="NCBI Taxonomy" id="1074"/>
    <lineage>
        <taxon>Bacteria</taxon>
        <taxon>Pseudomonadati</taxon>
        <taxon>Pseudomonadota</taxon>
        <taxon>Alphaproteobacteria</taxon>
        <taxon>Hyphomicrobiales</taxon>
        <taxon>Rhodoblastaceae</taxon>
        <taxon>Rhodoblastus</taxon>
    </lineage>
</organism>
<dbReference type="RefSeq" id="WP_155444391.1">
    <property type="nucleotide sequence ID" value="NZ_JAOQNR010000001.1"/>
</dbReference>
<name>A0A6N8DKM0_RHOAC</name>
<dbReference type="OrthoDB" id="9796294at2"/>
<dbReference type="SUPFAM" id="SSF46626">
    <property type="entry name" value="Cytochrome c"/>
    <property type="match status" value="1"/>
</dbReference>
<feature type="chain" id="PRO_5026671865" description="Cytochrome c domain-containing protein" evidence="1">
    <location>
        <begin position="21"/>
        <end position="102"/>
    </location>
</feature>